<sequence>MINKETIAQLFRSYYPDMLRLARLLLHDGAESEDVVDEVFAALMHKDIVPTGSTIRPFLMTAVRNRCINILRSRSIRQRIQGLYLLDSQLDTASADDIEERIGHMRQAFDSSLDDNSRRVLTQRYIQQLSYAEIAAEESISETAVYKRIRKALDTLRKKLTRIR</sequence>
<keyword evidence="4" id="KW-0238">DNA-binding</keyword>
<evidence type="ECO:0000313" key="9">
    <source>
        <dbReference type="Proteomes" id="UP000438914"/>
    </source>
</evidence>
<evidence type="ECO:0000313" key="8">
    <source>
        <dbReference type="EMBL" id="MST85562.1"/>
    </source>
</evidence>
<dbReference type="InterPro" id="IPR036388">
    <property type="entry name" value="WH-like_DNA-bd_sf"/>
</dbReference>
<evidence type="ECO:0000256" key="4">
    <source>
        <dbReference type="ARBA" id="ARBA00023125"/>
    </source>
</evidence>
<comment type="similarity">
    <text evidence="1">Belongs to the sigma-70 factor family. ECF subfamily.</text>
</comment>
<keyword evidence="3" id="KW-0731">Sigma factor</keyword>
<dbReference type="EMBL" id="VUNG01000042">
    <property type="protein sequence ID" value="MST85562.1"/>
    <property type="molecule type" value="Genomic_DNA"/>
</dbReference>
<dbReference type="InterPro" id="IPR007630">
    <property type="entry name" value="RNA_pol_sigma70_r4"/>
</dbReference>
<evidence type="ECO:0000259" key="7">
    <source>
        <dbReference type="Pfam" id="PF04545"/>
    </source>
</evidence>
<dbReference type="GO" id="GO:0003677">
    <property type="term" value="F:DNA binding"/>
    <property type="evidence" value="ECO:0007669"/>
    <property type="project" value="UniProtKB-KW"/>
</dbReference>
<name>A0A7K0KIA6_9BACT</name>
<dbReference type="Gene3D" id="1.10.10.10">
    <property type="entry name" value="Winged helix-like DNA-binding domain superfamily/Winged helix DNA-binding domain"/>
    <property type="match status" value="1"/>
</dbReference>
<evidence type="ECO:0000256" key="5">
    <source>
        <dbReference type="ARBA" id="ARBA00023163"/>
    </source>
</evidence>
<dbReference type="Pfam" id="PF04545">
    <property type="entry name" value="Sigma70_r4"/>
    <property type="match status" value="1"/>
</dbReference>
<evidence type="ECO:0000259" key="6">
    <source>
        <dbReference type="Pfam" id="PF04542"/>
    </source>
</evidence>
<evidence type="ECO:0000256" key="3">
    <source>
        <dbReference type="ARBA" id="ARBA00023082"/>
    </source>
</evidence>
<gene>
    <name evidence="8" type="ORF">FYJ73_12940</name>
</gene>
<dbReference type="PANTHER" id="PTHR43133:SF8">
    <property type="entry name" value="RNA POLYMERASE SIGMA FACTOR HI_1459-RELATED"/>
    <property type="match status" value="1"/>
</dbReference>
<keyword evidence="9" id="KW-1185">Reference proteome</keyword>
<dbReference type="Gene3D" id="1.10.1740.10">
    <property type="match status" value="1"/>
</dbReference>
<dbReference type="NCBIfam" id="TIGR02937">
    <property type="entry name" value="sigma70-ECF"/>
    <property type="match status" value="1"/>
</dbReference>
<accession>A0A7K0KIA6</accession>
<evidence type="ECO:0000256" key="1">
    <source>
        <dbReference type="ARBA" id="ARBA00010641"/>
    </source>
</evidence>
<dbReference type="RefSeq" id="WP_154535148.1">
    <property type="nucleotide sequence ID" value="NZ_VUNG01000042.1"/>
</dbReference>
<feature type="domain" description="RNA polymerase sigma-70 region 4" evidence="7">
    <location>
        <begin position="112"/>
        <end position="158"/>
    </location>
</feature>
<dbReference type="AlphaFoldDB" id="A0A7K0KIA6"/>
<dbReference type="InterPro" id="IPR007627">
    <property type="entry name" value="RNA_pol_sigma70_r2"/>
</dbReference>
<dbReference type="Proteomes" id="UP000438914">
    <property type="component" value="Unassembled WGS sequence"/>
</dbReference>
<feature type="domain" description="RNA polymerase sigma-70 region 2" evidence="6">
    <location>
        <begin position="10"/>
        <end position="75"/>
    </location>
</feature>
<dbReference type="PANTHER" id="PTHR43133">
    <property type="entry name" value="RNA POLYMERASE ECF-TYPE SIGMA FACTO"/>
    <property type="match status" value="1"/>
</dbReference>
<dbReference type="InterPro" id="IPR039425">
    <property type="entry name" value="RNA_pol_sigma-70-like"/>
</dbReference>
<dbReference type="GO" id="GO:0016987">
    <property type="term" value="F:sigma factor activity"/>
    <property type="evidence" value="ECO:0007669"/>
    <property type="project" value="UniProtKB-KW"/>
</dbReference>
<reference evidence="8 9" key="1">
    <citation type="submission" date="2019-08" db="EMBL/GenBank/DDBJ databases">
        <title>In-depth cultivation of the pig gut microbiome towards novel bacterial diversity and tailored functional studies.</title>
        <authorList>
            <person name="Wylensek D."/>
            <person name="Hitch T.C.A."/>
            <person name="Clavel T."/>
        </authorList>
    </citation>
    <scope>NUCLEOTIDE SEQUENCE [LARGE SCALE GENOMIC DNA]</scope>
    <source>
        <strain evidence="8 9">LKV-178-WT-2A</strain>
    </source>
</reference>
<dbReference type="InterPro" id="IPR013324">
    <property type="entry name" value="RNA_pol_sigma_r3/r4-like"/>
</dbReference>
<keyword evidence="2" id="KW-0805">Transcription regulation</keyword>
<proteinExistence type="inferred from homology"/>
<dbReference type="SUPFAM" id="SSF88946">
    <property type="entry name" value="Sigma2 domain of RNA polymerase sigma factors"/>
    <property type="match status" value="1"/>
</dbReference>
<dbReference type="InterPro" id="IPR013325">
    <property type="entry name" value="RNA_pol_sigma_r2"/>
</dbReference>
<keyword evidence="5" id="KW-0804">Transcription</keyword>
<dbReference type="SUPFAM" id="SSF88659">
    <property type="entry name" value="Sigma3 and sigma4 domains of RNA polymerase sigma factors"/>
    <property type="match status" value="1"/>
</dbReference>
<dbReference type="InterPro" id="IPR014284">
    <property type="entry name" value="RNA_pol_sigma-70_dom"/>
</dbReference>
<comment type="caution">
    <text evidence="8">The sequence shown here is derived from an EMBL/GenBank/DDBJ whole genome shotgun (WGS) entry which is preliminary data.</text>
</comment>
<evidence type="ECO:0000256" key="2">
    <source>
        <dbReference type="ARBA" id="ARBA00023015"/>
    </source>
</evidence>
<protein>
    <submittedName>
        <fullName evidence="8">Sigma-70 family RNA polymerase sigma factor</fullName>
    </submittedName>
</protein>
<dbReference type="Pfam" id="PF04542">
    <property type="entry name" value="Sigma70_r2"/>
    <property type="match status" value="1"/>
</dbReference>
<dbReference type="GO" id="GO:0006352">
    <property type="term" value="P:DNA-templated transcription initiation"/>
    <property type="evidence" value="ECO:0007669"/>
    <property type="project" value="InterPro"/>
</dbReference>
<organism evidence="8 9">
    <name type="scientific">Hallella mizrahii</name>
    <dbReference type="NCBI Taxonomy" id="2606637"/>
    <lineage>
        <taxon>Bacteria</taxon>
        <taxon>Pseudomonadati</taxon>
        <taxon>Bacteroidota</taxon>
        <taxon>Bacteroidia</taxon>
        <taxon>Bacteroidales</taxon>
        <taxon>Prevotellaceae</taxon>
        <taxon>Hallella</taxon>
    </lineage>
</organism>